<keyword evidence="2 4" id="KW-0808">Transferase</keyword>
<dbReference type="PANTHER" id="PTHR43363:SF1">
    <property type="entry name" value="HYPOXANTHINE-GUANINE PHOSPHORIBOSYLTRANSFERASE"/>
    <property type="match status" value="1"/>
</dbReference>
<dbReference type="PANTHER" id="PTHR43363">
    <property type="entry name" value="HYPOXANTHINE PHOSPHORIBOSYLTRANSFERASE"/>
    <property type="match status" value="1"/>
</dbReference>
<evidence type="ECO:0000259" key="3">
    <source>
        <dbReference type="Pfam" id="PF00156"/>
    </source>
</evidence>
<evidence type="ECO:0000256" key="2">
    <source>
        <dbReference type="ARBA" id="ARBA00022679"/>
    </source>
</evidence>
<feature type="domain" description="Phosphoribosyltransferase" evidence="3">
    <location>
        <begin position="34"/>
        <end position="170"/>
    </location>
</feature>
<dbReference type="Gene3D" id="3.40.50.2020">
    <property type="match status" value="1"/>
</dbReference>
<dbReference type="OrthoDB" id="307631at2"/>
<gene>
    <name evidence="4" type="ORF">F7Q99_36835</name>
</gene>
<dbReference type="EMBL" id="WBOF01000005">
    <property type="protein sequence ID" value="MQS17608.1"/>
    <property type="molecule type" value="Genomic_DNA"/>
</dbReference>
<comment type="caution">
    <text evidence="4">The sequence shown here is derived from an EMBL/GenBank/DDBJ whole genome shotgun (WGS) entry which is preliminary data.</text>
</comment>
<evidence type="ECO:0000256" key="1">
    <source>
        <dbReference type="ARBA" id="ARBA00022676"/>
    </source>
</evidence>
<name>A0A6N7L4M8_9ACTN</name>
<evidence type="ECO:0000313" key="4">
    <source>
        <dbReference type="EMBL" id="MQS17608.1"/>
    </source>
</evidence>
<dbReference type="RefSeq" id="WP_153470846.1">
    <property type="nucleotide sequence ID" value="NZ_WBOF01000005.1"/>
</dbReference>
<evidence type="ECO:0000313" key="5">
    <source>
        <dbReference type="Proteomes" id="UP000450000"/>
    </source>
</evidence>
<dbReference type="CDD" id="cd06223">
    <property type="entry name" value="PRTases_typeI"/>
    <property type="match status" value="1"/>
</dbReference>
<keyword evidence="1 4" id="KW-0328">Glycosyltransferase</keyword>
<dbReference type="AlphaFoldDB" id="A0A6N7L4M8"/>
<protein>
    <submittedName>
        <fullName evidence="4">Purine phosphoribosyltransferase</fullName>
    </submittedName>
</protein>
<organism evidence="4 5">
    <name type="scientific">Streptomyces kaniharaensis</name>
    <dbReference type="NCBI Taxonomy" id="212423"/>
    <lineage>
        <taxon>Bacteria</taxon>
        <taxon>Bacillati</taxon>
        <taxon>Actinomycetota</taxon>
        <taxon>Actinomycetes</taxon>
        <taxon>Kitasatosporales</taxon>
        <taxon>Streptomycetaceae</taxon>
        <taxon>Streptomyces</taxon>
    </lineage>
</organism>
<sequence>MATPPTAPAHDAAPPTPRYLTWADIGSAVQVLAERVTTGGPPQAVVGIMRGGMVPAVWLAHRLKIRDVRSIEVVRTTGDIINADKNPLPDVHNPASLGDLRGLDVLLVDDIAGSGVTLAHTADMLRDLGTARLRTAVLAVNRANWEQDAHPADAIDHIAALYDTWIVFPWEGTA</sequence>
<dbReference type="GO" id="GO:0016757">
    <property type="term" value="F:glycosyltransferase activity"/>
    <property type="evidence" value="ECO:0007669"/>
    <property type="project" value="UniProtKB-KW"/>
</dbReference>
<reference evidence="4 5" key="1">
    <citation type="submission" date="2019-09" db="EMBL/GenBank/DDBJ databases">
        <title>Genome Sequences of Streptomyces kaniharaensis ATCC 21070.</title>
        <authorList>
            <person name="Zhu W."/>
            <person name="De Crecy-Lagard V."/>
            <person name="Richards N.G."/>
        </authorList>
    </citation>
    <scope>NUCLEOTIDE SEQUENCE [LARGE SCALE GENOMIC DNA]</scope>
    <source>
        <strain evidence="4 5">SF-557</strain>
    </source>
</reference>
<dbReference type="SUPFAM" id="SSF53271">
    <property type="entry name" value="PRTase-like"/>
    <property type="match status" value="1"/>
</dbReference>
<dbReference type="InterPro" id="IPR000836">
    <property type="entry name" value="PRTase_dom"/>
</dbReference>
<keyword evidence="5" id="KW-1185">Reference proteome</keyword>
<dbReference type="Pfam" id="PF00156">
    <property type="entry name" value="Pribosyltran"/>
    <property type="match status" value="1"/>
</dbReference>
<dbReference type="Proteomes" id="UP000450000">
    <property type="component" value="Unassembled WGS sequence"/>
</dbReference>
<accession>A0A6N7L4M8</accession>
<proteinExistence type="predicted"/>
<dbReference type="InterPro" id="IPR029057">
    <property type="entry name" value="PRTase-like"/>
</dbReference>